<feature type="transmembrane region" description="Helical" evidence="1">
    <location>
        <begin position="92"/>
        <end position="115"/>
    </location>
</feature>
<name>A0A1I5TCF6_9BACT</name>
<keyword evidence="1" id="KW-0812">Transmembrane</keyword>
<keyword evidence="3" id="KW-1185">Reference proteome</keyword>
<dbReference type="Pfam" id="PF06210">
    <property type="entry name" value="DUF1003"/>
    <property type="match status" value="1"/>
</dbReference>
<evidence type="ECO:0000313" key="3">
    <source>
        <dbReference type="Proteomes" id="UP000199031"/>
    </source>
</evidence>
<keyword evidence="1" id="KW-1133">Transmembrane helix</keyword>
<dbReference type="PANTHER" id="PTHR41386:SF1">
    <property type="entry name" value="MEMBRANE PROTEIN"/>
    <property type="match status" value="1"/>
</dbReference>
<proteinExistence type="predicted"/>
<reference evidence="2 3" key="1">
    <citation type="submission" date="2016-10" db="EMBL/GenBank/DDBJ databases">
        <authorList>
            <person name="de Groot N.N."/>
        </authorList>
    </citation>
    <scope>NUCLEOTIDE SEQUENCE [LARGE SCALE GENOMIC DNA]</scope>
    <source>
        <strain evidence="2 3">DSM 28286</strain>
    </source>
</reference>
<evidence type="ECO:0000256" key="1">
    <source>
        <dbReference type="SAM" id="Phobius"/>
    </source>
</evidence>
<dbReference type="RefSeq" id="WP_090655448.1">
    <property type="nucleotide sequence ID" value="NZ_FOXQ01000002.1"/>
</dbReference>
<dbReference type="InterPro" id="IPR010406">
    <property type="entry name" value="DUF1003"/>
</dbReference>
<dbReference type="OrthoDB" id="9795736at2"/>
<gene>
    <name evidence="2" type="ORF">SAMN05444277_10249</name>
</gene>
<dbReference type="EMBL" id="FOXQ01000002">
    <property type="protein sequence ID" value="SFP80710.1"/>
    <property type="molecule type" value="Genomic_DNA"/>
</dbReference>
<evidence type="ECO:0000313" key="2">
    <source>
        <dbReference type="EMBL" id="SFP80710.1"/>
    </source>
</evidence>
<organism evidence="2 3">
    <name type="scientific">Parafilimonas terrae</name>
    <dbReference type="NCBI Taxonomy" id="1465490"/>
    <lineage>
        <taxon>Bacteria</taxon>
        <taxon>Pseudomonadati</taxon>
        <taxon>Bacteroidota</taxon>
        <taxon>Chitinophagia</taxon>
        <taxon>Chitinophagales</taxon>
        <taxon>Chitinophagaceae</taxon>
        <taxon>Parafilimonas</taxon>
    </lineage>
</organism>
<protein>
    <submittedName>
        <fullName evidence="2">Uncharacterized membrane protein</fullName>
    </submittedName>
</protein>
<keyword evidence="1" id="KW-0472">Membrane</keyword>
<dbReference type="PANTHER" id="PTHR41386">
    <property type="entry name" value="INTEGRAL MEMBRANE PROTEIN-RELATED"/>
    <property type="match status" value="1"/>
</dbReference>
<sequence>MTEKDKFYDLLQSENLQHEKLHDIVIKAIEEEKLITNKLMEFEERETSFSERVADRVAAFGGSWQFIIVFVFFLIAWMTINILLLKKAFDPYPFILLNLFLSALAAVQAPVIMMSQNRKEEKDRRRAINDYLINLKAEIEIRNMHQKLDLLIAEQMKTLFDIQKVQVELMEDIKTVINKPAV</sequence>
<dbReference type="STRING" id="1465490.SAMN05444277_10249"/>
<accession>A0A1I5TCF6</accession>
<dbReference type="Proteomes" id="UP000199031">
    <property type="component" value="Unassembled WGS sequence"/>
</dbReference>
<dbReference type="AlphaFoldDB" id="A0A1I5TCF6"/>
<feature type="transmembrane region" description="Helical" evidence="1">
    <location>
        <begin position="57"/>
        <end position="80"/>
    </location>
</feature>